<evidence type="ECO:0000313" key="1">
    <source>
        <dbReference type="EMBL" id="KKM83293.1"/>
    </source>
</evidence>
<proteinExistence type="predicted"/>
<gene>
    <name evidence="1" type="ORF">LCGC14_1310930</name>
</gene>
<comment type="caution">
    <text evidence="1">The sequence shown here is derived from an EMBL/GenBank/DDBJ whole genome shotgun (WGS) entry which is preliminary data.</text>
</comment>
<organism evidence="1">
    <name type="scientific">marine sediment metagenome</name>
    <dbReference type="NCBI Taxonomy" id="412755"/>
    <lineage>
        <taxon>unclassified sequences</taxon>
        <taxon>metagenomes</taxon>
        <taxon>ecological metagenomes</taxon>
    </lineage>
</organism>
<dbReference type="EMBL" id="LAZR01007736">
    <property type="protein sequence ID" value="KKM83293.1"/>
    <property type="molecule type" value="Genomic_DNA"/>
</dbReference>
<name>A0A0F9KMZ1_9ZZZZ</name>
<accession>A0A0F9KMZ1</accession>
<sequence length="60" mass="7064">QLKEGDFIENIGKVDQKFIDLLKDFKDSGDMNAHSLFNFPHQKFLEDKKDEINILLKKLN</sequence>
<feature type="non-terminal residue" evidence="1">
    <location>
        <position position="1"/>
    </location>
</feature>
<protein>
    <submittedName>
        <fullName evidence="1">Uncharacterized protein</fullName>
    </submittedName>
</protein>
<dbReference type="AlphaFoldDB" id="A0A0F9KMZ1"/>
<reference evidence="1" key="1">
    <citation type="journal article" date="2015" name="Nature">
        <title>Complex archaea that bridge the gap between prokaryotes and eukaryotes.</title>
        <authorList>
            <person name="Spang A."/>
            <person name="Saw J.H."/>
            <person name="Jorgensen S.L."/>
            <person name="Zaremba-Niedzwiedzka K."/>
            <person name="Martijn J."/>
            <person name="Lind A.E."/>
            <person name="van Eijk R."/>
            <person name="Schleper C."/>
            <person name="Guy L."/>
            <person name="Ettema T.J."/>
        </authorList>
    </citation>
    <scope>NUCLEOTIDE SEQUENCE</scope>
</reference>